<keyword evidence="2" id="KW-0732">Signal</keyword>
<dbReference type="Proteomes" id="UP000005824">
    <property type="component" value="Unassembled WGS sequence"/>
</dbReference>
<sequence>MKKNTGSTMLAILAMLFFLSACVIAALNFTAVMSRNVVSSNSYRRGTEVGDGCMEYMYSQWRQISKKLNNAPATADLSGIALPTADQFPSVPNFSATTTVYLPNTKPPKTVSAYGIVATDPQGNPLSNTSLSPTTVDSTGVSPNLAYGTDPSTSSAYYLATADITVPAFAGRTFSVRMCRVFERQVQSMWKYAIFYNDMLEINPGANQTITGWVHTNDSLYTAYADLTFNNKVDYVNDWGSKNFAPGDKDHTSVTPASPTWPSNLPPARGEYQYPLGVDPSQTFLNTTPNDIGFREFIMPPTSGYADPIADTRYYDQAAIRIMVDASGAVTISKGDGTVLTSSSKGTDANLYTAYSSAVKTGDSFTDNREGAVMGVTTLDVGKIYSATTAATNPIPNPQIIYISDTSNSSSSRKAIRLKNGSFIPSGGLTIASQNAVYIQGDYNTGQTSSHQTPANTNNNGTGGNLATKSMPDGSNYTEQPSAVLADAVNILSMPGRMRIPRRT</sequence>
<dbReference type="PROSITE" id="PS51257">
    <property type="entry name" value="PROKAR_LIPOPROTEIN"/>
    <property type="match status" value="1"/>
</dbReference>
<proteinExistence type="predicted"/>
<feature type="signal peptide" evidence="2">
    <location>
        <begin position="1"/>
        <end position="25"/>
    </location>
</feature>
<feature type="compositionally biased region" description="Polar residues" evidence="1">
    <location>
        <begin position="446"/>
        <end position="455"/>
    </location>
</feature>
<dbReference type="STRING" id="497964.CfE428DRAFT_6624"/>
<gene>
    <name evidence="3" type="ORF">CfE428DRAFT_6624</name>
</gene>
<name>B4DCI3_9BACT</name>
<feature type="chain" id="PRO_5002800709" description="Type 4 fimbrial biogenesis protein PilX N-terminal domain-containing protein" evidence="2">
    <location>
        <begin position="26"/>
        <end position="504"/>
    </location>
</feature>
<reference evidence="3 4" key="1">
    <citation type="journal article" date="2011" name="J. Bacteriol.">
        <title>Genome sequence of Chthoniobacter flavus Ellin428, an aerobic heterotrophic soil bacterium.</title>
        <authorList>
            <person name="Kant R."/>
            <person name="van Passel M.W."/>
            <person name="Palva A."/>
            <person name="Lucas S."/>
            <person name="Lapidus A."/>
            <person name="Glavina Del Rio T."/>
            <person name="Dalin E."/>
            <person name="Tice H."/>
            <person name="Bruce D."/>
            <person name="Goodwin L."/>
            <person name="Pitluck S."/>
            <person name="Larimer F.W."/>
            <person name="Land M.L."/>
            <person name="Hauser L."/>
            <person name="Sangwan P."/>
            <person name="de Vos W.M."/>
            <person name="Janssen P.H."/>
            <person name="Smidt H."/>
        </authorList>
    </citation>
    <scope>NUCLEOTIDE SEQUENCE [LARGE SCALE GENOMIC DNA]</scope>
    <source>
        <strain evidence="3 4">Ellin428</strain>
    </source>
</reference>
<organism evidence="3 4">
    <name type="scientific">Chthoniobacter flavus Ellin428</name>
    <dbReference type="NCBI Taxonomy" id="497964"/>
    <lineage>
        <taxon>Bacteria</taxon>
        <taxon>Pseudomonadati</taxon>
        <taxon>Verrucomicrobiota</taxon>
        <taxon>Spartobacteria</taxon>
        <taxon>Chthoniobacterales</taxon>
        <taxon>Chthoniobacteraceae</taxon>
        <taxon>Chthoniobacter</taxon>
    </lineage>
</organism>
<evidence type="ECO:0000313" key="3">
    <source>
        <dbReference type="EMBL" id="EDY15859.1"/>
    </source>
</evidence>
<comment type="caution">
    <text evidence="3">The sequence shown here is derived from an EMBL/GenBank/DDBJ whole genome shotgun (WGS) entry which is preliminary data.</text>
</comment>
<dbReference type="RefSeq" id="WP_006983941.1">
    <property type="nucleotide sequence ID" value="NZ_ABVL01000050.1"/>
</dbReference>
<protein>
    <recommendedName>
        <fullName evidence="5">Type 4 fimbrial biogenesis protein PilX N-terminal domain-containing protein</fullName>
    </recommendedName>
</protein>
<dbReference type="InParanoid" id="B4DCI3"/>
<feature type="region of interest" description="Disordered" evidence="1">
    <location>
        <begin position="446"/>
        <end position="478"/>
    </location>
</feature>
<accession>B4DCI3</accession>
<evidence type="ECO:0008006" key="5">
    <source>
        <dbReference type="Google" id="ProtNLM"/>
    </source>
</evidence>
<evidence type="ECO:0000256" key="1">
    <source>
        <dbReference type="SAM" id="MobiDB-lite"/>
    </source>
</evidence>
<dbReference type="EMBL" id="ABVL01000050">
    <property type="protein sequence ID" value="EDY15859.1"/>
    <property type="molecule type" value="Genomic_DNA"/>
</dbReference>
<dbReference type="AlphaFoldDB" id="B4DCI3"/>
<keyword evidence="4" id="KW-1185">Reference proteome</keyword>
<evidence type="ECO:0000313" key="4">
    <source>
        <dbReference type="Proteomes" id="UP000005824"/>
    </source>
</evidence>
<evidence type="ECO:0000256" key="2">
    <source>
        <dbReference type="SAM" id="SignalP"/>
    </source>
</evidence>